<dbReference type="Proteomes" id="UP000092950">
    <property type="component" value="Chromosome"/>
</dbReference>
<dbReference type="Pfam" id="PF09998">
    <property type="entry name" value="DUF2239"/>
    <property type="match status" value="1"/>
</dbReference>
<evidence type="ECO:0000313" key="3">
    <source>
        <dbReference type="Proteomes" id="UP000053096"/>
    </source>
</evidence>
<sequence>MTQQFTAFDGIRRVAQGSLAEVALALHDRPAGQVLVFDDRSGRQTDLDPRLLAGAPALAPAALADPAQEGAELGRGRGRPRLGVVAREVTLLPRHWEWLARQPGGASVTLRKLVEEARKRDQGASDRRERQDAAYHFLQAIAGNLPRYEEALRALYADDRQALAACMQDWPEDVPAYALALFDGH</sequence>
<dbReference type="KEGG" id="bpdz:BBN53_12165"/>
<dbReference type="AlphaFoldDB" id="A0A0J6CAM2"/>
<name>A0A0J6CAM2_9BORD</name>
<accession>A0A0J6CAM2</accession>
<dbReference type="EMBL" id="CP016440">
    <property type="protein sequence ID" value="ANY16583.1"/>
    <property type="molecule type" value="Genomic_DNA"/>
</dbReference>
<reference evidence="2 3" key="1">
    <citation type="submission" date="2015-09" db="EMBL/GenBank/DDBJ databases">
        <authorList>
            <person name="Jackson K.R."/>
            <person name="Lunt B.L."/>
            <person name="Fisher J.N.B."/>
            <person name="Gardner A.V."/>
            <person name="Bailey M.E."/>
            <person name="Deus L.M."/>
            <person name="Earl A.S."/>
            <person name="Gibby P.D."/>
            <person name="Hartmann K.A."/>
            <person name="Liu J.E."/>
            <person name="Manci A.M."/>
            <person name="Nielsen D.A."/>
            <person name="Solomon M.B."/>
            <person name="Breakwell D.P."/>
            <person name="Burnett S.H."/>
            <person name="Grose J.H."/>
        </authorList>
    </citation>
    <scope>NUCLEOTIDE SEQUENCE [LARGE SCALE GENOMIC DNA]</scope>
    <source>
        <strain evidence="2 3">2789STDY5608636</strain>
    </source>
</reference>
<organism evidence="2 3">
    <name type="scientific">Bordetella pseudohinzii</name>
    <dbReference type="NCBI Taxonomy" id="1331258"/>
    <lineage>
        <taxon>Bacteria</taxon>
        <taxon>Pseudomonadati</taxon>
        <taxon>Pseudomonadota</taxon>
        <taxon>Betaproteobacteria</taxon>
        <taxon>Burkholderiales</taxon>
        <taxon>Alcaligenaceae</taxon>
        <taxon>Bordetella</taxon>
    </lineage>
</organism>
<protein>
    <submittedName>
        <fullName evidence="2">Uncharacterized protein conserved in bacteria</fullName>
    </submittedName>
</protein>
<dbReference type="OrthoDB" id="282960at2"/>
<proteinExistence type="predicted"/>
<dbReference type="Proteomes" id="UP000053096">
    <property type="component" value="Unassembled WGS sequence"/>
</dbReference>
<dbReference type="RefSeq" id="WP_043211362.1">
    <property type="nucleotide sequence ID" value="NZ_CAJGUP010000224.1"/>
</dbReference>
<evidence type="ECO:0000313" key="2">
    <source>
        <dbReference type="EMBL" id="CUI32103.1"/>
    </source>
</evidence>
<evidence type="ECO:0000313" key="4">
    <source>
        <dbReference type="Proteomes" id="UP000092950"/>
    </source>
</evidence>
<accession>A0A0M7BXI0</accession>
<dbReference type="EMBL" id="CYTV01000001">
    <property type="protein sequence ID" value="CUI32103.1"/>
    <property type="molecule type" value="Genomic_DNA"/>
</dbReference>
<evidence type="ECO:0000313" key="1">
    <source>
        <dbReference type="EMBL" id="ANY16583.1"/>
    </source>
</evidence>
<gene>
    <name evidence="1" type="ORF">BBN53_12165</name>
    <name evidence="2" type="ORF">ERS370011_00124</name>
</gene>
<dbReference type="InterPro" id="IPR018715">
    <property type="entry name" value="DUF2239"/>
</dbReference>
<keyword evidence="4" id="KW-1185">Reference proteome</keyword>
<reference evidence="1 4" key="2">
    <citation type="submission" date="2016-07" db="EMBL/GenBank/DDBJ databases">
        <title>Complete genome sequences of Bordetella pseudohinzii.</title>
        <authorList>
            <person name="Spilker T."/>
            <person name="Darrah R."/>
            <person name="LiPuma J.J."/>
        </authorList>
    </citation>
    <scope>NUCLEOTIDE SEQUENCE [LARGE SCALE GENOMIC DNA]</scope>
    <source>
        <strain evidence="1 4">HI4681</strain>
    </source>
</reference>